<feature type="region of interest" description="Disordered" evidence="1">
    <location>
        <begin position="59"/>
        <end position="85"/>
    </location>
</feature>
<dbReference type="EMBL" id="GBRH01195627">
    <property type="protein sequence ID" value="JAE02269.1"/>
    <property type="molecule type" value="Transcribed_RNA"/>
</dbReference>
<proteinExistence type="predicted"/>
<organism evidence="2">
    <name type="scientific">Arundo donax</name>
    <name type="common">Giant reed</name>
    <name type="synonym">Donax arundinaceus</name>
    <dbReference type="NCBI Taxonomy" id="35708"/>
    <lineage>
        <taxon>Eukaryota</taxon>
        <taxon>Viridiplantae</taxon>
        <taxon>Streptophyta</taxon>
        <taxon>Embryophyta</taxon>
        <taxon>Tracheophyta</taxon>
        <taxon>Spermatophyta</taxon>
        <taxon>Magnoliopsida</taxon>
        <taxon>Liliopsida</taxon>
        <taxon>Poales</taxon>
        <taxon>Poaceae</taxon>
        <taxon>PACMAD clade</taxon>
        <taxon>Arundinoideae</taxon>
        <taxon>Arundineae</taxon>
        <taxon>Arundo</taxon>
    </lineage>
</organism>
<reference evidence="2" key="1">
    <citation type="submission" date="2014-09" db="EMBL/GenBank/DDBJ databases">
        <authorList>
            <person name="Magalhaes I.L.F."/>
            <person name="Oliveira U."/>
            <person name="Santos F.R."/>
            <person name="Vidigal T.H.D.A."/>
            <person name="Brescovit A.D."/>
            <person name="Santos A.J."/>
        </authorList>
    </citation>
    <scope>NUCLEOTIDE SEQUENCE</scope>
    <source>
        <tissue evidence="2">Shoot tissue taken approximately 20 cm above the soil surface</tissue>
    </source>
</reference>
<dbReference type="AlphaFoldDB" id="A0A0A9ETD7"/>
<evidence type="ECO:0000313" key="2">
    <source>
        <dbReference type="EMBL" id="JAE02269.1"/>
    </source>
</evidence>
<sequence>MNHLSHFQLHWMSILSNEQGLLQPSSDKLTNPETPSSLNCRGVPPSICTAAVSAAALSSMSAPGWQQGRSPSASSCSPPGKGSPP</sequence>
<name>A0A0A9ETD7_ARUDO</name>
<protein>
    <submittedName>
        <fullName evidence="2">Uncharacterized protein</fullName>
    </submittedName>
</protein>
<evidence type="ECO:0000256" key="1">
    <source>
        <dbReference type="SAM" id="MobiDB-lite"/>
    </source>
</evidence>
<reference evidence="2" key="2">
    <citation type="journal article" date="2015" name="Data Brief">
        <title>Shoot transcriptome of the giant reed, Arundo donax.</title>
        <authorList>
            <person name="Barrero R.A."/>
            <person name="Guerrero F.D."/>
            <person name="Moolhuijzen P."/>
            <person name="Goolsby J.A."/>
            <person name="Tidwell J."/>
            <person name="Bellgard S.E."/>
            <person name="Bellgard M.I."/>
        </authorList>
    </citation>
    <scope>NUCLEOTIDE SEQUENCE</scope>
    <source>
        <tissue evidence="2">Shoot tissue taken approximately 20 cm above the soil surface</tissue>
    </source>
</reference>
<accession>A0A0A9ETD7</accession>